<protein>
    <submittedName>
        <fullName evidence="1">Uncharacterized protein</fullName>
    </submittedName>
</protein>
<dbReference type="EMBL" id="JBAWTH010000114">
    <property type="protein sequence ID" value="KAL2276411.1"/>
    <property type="molecule type" value="Genomic_DNA"/>
</dbReference>
<reference evidence="1 2" key="1">
    <citation type="submission" date="2024-03" db="EMBL/GenBank/DDBJ databases">
        <title>A high-quality draft genome sequence of Diaporthe vaccinii, a causative agent of upright dieback and viscid rot disease in cranberry plants.</title>
        <authorList>
            <person name="Sarrasin M."/>
            <person name="Lang B.F."/>
            <person name="Burger G."/>
        </authorList>
    </citation>
    <scope>NUCLEOTIDE SEQUENCE [LARGE SCALE GENOMIC DNA]</scope>
    <source>
        <strain evidence="1 2">IS7</strain>
    </source>
</reference>
<organism evidence="1 2">
    <name type="scientific">Diaporthe vaccinii</name>
    <dbReference type="NCBI Taxonomy" id="105482"/>
    <lineage>
        <taxon>Eukaryota</taxon>
        <taxon>Fungi</taxon>
        <taxon>Dikarya</taxon>
        <taxon>Ascomycota</taxon>
        <taxon>Pezizomycotina</taxon>
        <taxon>Sordariomycetes</taxon>
        <taxon>Sordariomycetidae</taxon>
        <taxon>Diaporthales</taxon>
        <taxon>Diaporthaceae</taxon>
        <taxon>Diaporthe</taxon>
        <taxon>Diaporthe eres species complex</taxon>
    </lineage>
</organism>
<evidence type="ECO:0000313" key="2">
    <source>
        <dbReference type="Proteomes" id="UP001600888"/>
    </source>
</evidence>
<proteinExistence type="predicted"/>
<evidence type="ECO:0000313" key="1">
    <source>
        <dbReference type="EMBL" id="KAL2276411.1"/>
    </source>
</evidence>
<dbReference type="Proteomes" id="UP001600888">
    <property type="component" value="Unassembled WGS sequence"/>
</dbReference>
<keyword evidence="2" id="KW-1185">Reference proteome</keyword>
<gene>
    <name evidence="1" type="ORF">FJTKL_00924</name>
</gene>
<comment type="caution">
    <text evidence="1">The sequence shown here is derived from an EMBL/GenBank/DDBJ whole genome shotgun (WGS) entry which is preliminary data.</text>
</comment>
<sequence length="244" mass="27177">MDCDDCDDSPSWSHLVTVVLKHYHAHALKRGPYGLDQALQQARQADENSTTRIVFDRSEAAWRAYFSADKAAKSSGHFADKAKLKRLLCELSSQPRASQCVFADQLASAMESEGNASAPTCKKRRITVEDRTVAAVPSPITPSSAEKHPLEPEHNVLEPKPGHVISAEDNGFGGTHFGAPLKPAQEIFHEQFWDSVQRLPGKEPGIWLADISMLFQQGHIRDHFGCQMGLRKRRWHTLRSSTLV</sequence>
<name>A0ABR4E1U6_9PEZI</name>
<accession>A0ABR4E1U6</accession>